<proteinExistence type="predicted"/>
<dbReference type="GeneID" id="118431082"/>
<dbReference type="OrthoDB" id="2254641at2759"/>
<dbReference type="RefSeq" id="XP_035698060.1">
    <property type="nucleotide sequence ID" value="XM_035842167.1"/>
</dbReference>
<evidence type="ECO:0000313" key="1">
    <source>
        <dbReference type="Proteomes" id="UP000001554"/>
    </source>
</evidence>
<organism evidence="1 2">
    <name type="scientific">Branchiostoma floridae</name>
    <name type="common">Florida lancelet</name>
    <name type="synonym">Amphioxus</name>
    <dbReference type="NCBI Taxonomy" id="7739"/>
    <lineage>
        <taxon>Eukaryota</taxon>
        <taxon>Metazoa</taxon>
        <taxon>Chordata</taxon>
        <taxon>Cephalochordata</taxon>
        <taxon>Leptocardii</taxon>
        <taxon>Amphioxiformes</taxon>
        <taxon>Branchiostomatidae</taxon>
        <taxon>Branchiostoma</taxon>
    </lineage>
</organism>
<reference evidence="1" key="1">
    <citation type="journal article" date="2020" name="Nat. Ecol. Evol.">
        <title>Deeply conserved synteny resolves early events in vertebrate evolution.</title>
        <authorList>
            <person name="Simakov O."/>
            <person name="Marletaz F."/>
            <person name="Yue J.X."/>
            <person name="O'Connell B."/>
            <person name="Jenkins J."/>
            <person name="Brandt A."/>
            <person name="Calef R."/>
            <person name="Tung C.H."/>
            <person name="Huang T.K."/>
            <person name="Schmutz J."/>
            <person name="Satoh N."/>
            <person name="Yu J.K."/>
            <person name="Putnam N.H."/>
            <person name="Green R.E."/>
            <person name="Rokhsar D.S."/>
        </authorList>
    </citation>
    <scope>NUCLEOTIDE SEQUENCE [LARGE SCALE GENOMIC DNA]</scope>
    <source>
        <strain evidence="1">S238N-H82</strain>
    </source>
</reference>
<sequence length="109" mass="12057">MCELSGRVDCSLAKMDLQKPWDSEPDDRLSGGIVINMMSSMQKTVEGVRSMLGTAATNLLGNFQTNAELVQTVNSIIEQFVLKSLEIDCRLVPEEEAVRLEVCLYSTTL</sequence>
<keyword evidence="1" id="KW-1185">Reference proteome</keyword>
<dbReference type="AlphaFoldDB" id="A0A9J7NCG6"/>
<evidence type="ECO:0000313" key="2">
    <source>
        <dbReference type="RefSeq" id="XP_035698060.1"/>
    </source>
</evidence>
<protein>
    <submittedName>
        <fullName evidence="2">Uncharacterized protein LOC118431082</fullName>
    </submittedName>
</protein>
<accession>A0A9J7NCG6</accession>
<name>A0A9J7NCG6_BRAFL</name>
<dbReference type="Proteomes" id="UP000001554">
    <property type="component" value="Chromosome 14"/>
</dbReference>
<reference evidence="2" key="2">
    <citation type="submission" date="2025-08" db="UniProtKB">
        <authorList>
            <consortium name="RefSeq"/>
        </authorList>
    </citation>
    <scope>IDENTIFICATION</scope>
    <source>
        <strain evidence="2">S238N-H82</strain>
        <tissue evidence="2">Testes</tissue>
    </source>
</reference>
<gene>
    <name evidence="2" type="primary">LOC118431082</name>
</gene>
<dbReference type="KEGG" id="bfo:118431082"/>